<keyword evidence="8" id="KW-1185">Reference proteome</keyword>
<gene>
    <name evidence="7" type="ORF">KUTeg_024248</name>
</gene>
<keyword evidence="3" id="KW-0378">Hydrolase</keyword>
<evidence type="ECO:0000256" key="3">
    <source>
        <dbReference type="ARBA" id="ARBA00022801"/>
    </source>
</evidence>
<dbReference type="InterPro" id="IPR035105">
    <property type="entry name" value="Deoxycytidylate_deaminase_dom"/>
</dbReference>
<evidence type="ECO:0000313" key="8">
    <source>
        <dbReference type="Proteomes" id="UP001217089"/>
    </source>
</evidence>
<evidence type="ECO:0000256" key="1">
    <source>
        <dbReference type="ARBA" id="ARBA00001947"/>
    </source>
</evidence>
<dbReference type="PANTHER" id="PTHR11086:SF18">
    <property type="entry name" value="DEOXYCYTIDYLATE DEAMINASE"/>
    <property type="match status" value="1"/>
</dbReference>
<dbReference type="Proteomes" id="UP001217089">
    <property type="component" value="Unassembled WGS sequence"/>
</dbReference>
<dbReference type="CDD" id="cd01286">
    <property type="entry name" value="deoxycytidylate_deaminase"/>
    <property type="match status" value="1"/>
</dbReference>
<dbReference type="PROSITE" id="PS51747">
    <property type="entry name" value="CYT_DCMP_DEAMINASES_2"/>
    <property type="match status" value="1"/>
</dbReference>
<sequence>MAEENRVDRSPKLECEEKSLFSTYEAKRQNGTDTKKDDPLRRKRDGYLQWPDYFMAIAFLSAQRSKDPRTQVGACIVNEDNKIVGIGYNGMPVGCNDDIMPWSRHADDILDTKQLYVLNKNSADVKNCKIYVALFPCNECAKVVIQSGIKEVIYYSNKYHEKPEFIASKRMFDVAGVKYRQYKPKAQQITIDFTVIDKMSTSIDEANKKESNLEIFTESLCMIVLKTMFPYIQDEVKKEFVSKPIVYKEKREYTIFLLYKLLVMIRKKKNYSLIIYFYIINYIQYKKNFINKDIY</sequence>
<evidence type="ECO:0000256" key="4">
    <source>
        <dbReference type="ARBA" id="ARBA00038938"/>
    </source>
</evidence>
<dbReference type="Gene3D" id="3.40.140.10">
    <property type="entry name" value="Cytidine Deaminase, domain 2"/>
    <property type="match status" value="1"/>
</dbReference>
<dbReference type="SUPFAM" id="SSF53927">
    <property type="entry name" value="Cytidine deaminase-like"/>
    <property type="match status" value="1"/>
</dbReference>
<dbReference type="PANTHER" id="PTHR11086">
    <property type="entry name" value="DEOXYCYTIDYLATE DEAMINASE-RELATED"/>
    <property type="match status" value="1"/>
</dbReference>
<evidence type="ECO:0000256" key="5">
    <source>
        <dbReference type="ARBA" id="ARBA00041763"/>
    </source>
</evidence>
<evidence type="ECO:0000259" key="6">
    <source>
        <dbReference type="PROSITE" id="PS51747"/>
    </source>
</evidence>
<dbReference type="InterPro" id="IPR016193">
    <property type="entry name" value="Cytidine_deaminase-like"/>
</dbReference>
<reference evidence="7 8" key="1">
    <citation type="submission" date="2022-12" db="EMBL/GenBank/DDBJ databases">
        <title>Chromosome-level genome of Tegillarca granosa.</title>
        <authorList>
            <person name="Kim J."/>
        </authorList>
    </citation>
    <scope>NUCLEOTIDE SEQUENCE [LARGE SCALE GENOMIC DNA]</scope>
    <source>
        <strain evidence="7">Teg-2019</strain>
        <tissue evidence="7">Adductor muscle</tissue>
    </source>
</reference>
<name>A0ABQ9E2C5_TEGGR</name>
<evidence type="ECO:0000256" key="2">
    <source>
        <dbReference type="ARBA" id="ARBA00022727"/>
    </source>
</evidence>
<organism evidence="7 8">
    <name type="scientific">Tegillarca granosa</name>
    <name type="common">Malaysian cockle</name>
    <name type="synonym">Anadara granosa</name>
    <dbReference type="NCBI Taxonomy" id="220873"/>
    <lineage>
        <taxon>Eukaryota</taxon>
        <taxon>Metazoa</taxon>
        <taxon>Spiralia</taxon>
        <taxon>Lophotrochozoa</taxon>
        <taxon>Mollusca</taxon>
        <taxon>Bivalvia</taxon>
        <taxon>Autobranchia</taxon>
        <taxon>Pteriomorphia</taxon>
        <taxon>Arcoida</taxon>
        <taxon>Arcoidea</taxon>
        <taxon>Arcidae</taxon>
        <taxon>Tegillarca</taxon>
    </lineage>
</organism>
<dbReference type="InterPro" id="IPR015517">
    <property type="entry name" value="dCMP_deaminase-rel"/>
</dbReference>
<dbReference type="Pfam" id="PF00383">
    <property type="entry name" value="dCMP_cyt_deam_1"/>
    <property type="match status" value="1"/>
</dbReference>
<dbReference type="InterPro" id="IPR002125">
    <property type="entry name" value="CMP_dCMP_dom"/>
</dbReference>
<comment type="caution">
    <text evidence="7">The sequence shown here is derived from an EMBL/GenBank/DDBJ whole genome shotgun (WGS) entry which is preliminary data.</text>
</comment>
<dbReference type="EMBL" id="JARBDR010000923">
    <property type="protein sequence ID" value="KAJ8297717.1"/>
    <property type="molecule type" value="Genomic_DNA"/>
</dbReference>
<comment type="cofactor">
    <cofactor evidence="1">
        <name>Zn(2+)</name>
        <dbReference type="ChEBI" id="CHEBI:29105"/>
    </cofactor>
</comment>
<dbReference type="EC" id="3.5.4.12" evidence="4"/>
<evidence type="ECO:0000313" key="7">
    <source>
        <dbReference type="EMBL" id="KAJ8297717.1"/>
    </source>
</evidence>
<keyword evidence="2" id="KW-0545">Nucleotide biosynthesis</keyword>
<proteinExistence type="predicted"/>
<feature type="domain" description="CMP/dCMP-type deaminase" evidence="6">
    <location>
        <begin position="49"/>
        <end position="172"/>
    </location>
</feature>
<accession>A0ABQ9E2C5</accession>
<protein>
    <recommendedName>
        <fullName evidence="5">dCMP deaminase</fullName>
        <ecNumber evidence="4">3.5.4.12</ecNumber>
    </recommendedName>
    <alternativeName>
        <fullName evidence="5">dCMP deaminase</fullName>
    </alternativeName>
</protein>